<organism evidence="4 5">
    <name type="scientific">Epicoccum nigrum</name>
    <name type="common">Soil fungus</name>
    <name type="synonym">Epicoccum purpurascens</name>
    <dbReference type="NCBI Taxonomy" id="105696"/>
    <lineage>
        <taxon>Eukaryota</taxon>
        <taxon>Fungi</taxon>
        <taxon>Dikarya</taxon>
        <taxon>Ascomycota</taxon>
        <taxon>Pezizomycotina</taxon>
        <taxon>Dothideomycetes</taxon>
        <taxon>Pleosporomycetidae</taxon>
        <taxon>Pleosporales</taxon>
        <taxon>Pleosporineae</taxon>
        <taxon>Didymellaceae</taxon>
        <taxon>Epicoccum</taxon>
    </lineage>
</organism>
<evidence type="ECO:0000256" key="3">
    <source>
        <dbReference type="SAM" id="SignalP"/>
    </source>
</evidence>
<feature type="transmembrane region" description="Helical" evidence="2">
    <location>
        <begin position="210"/>
        <end position="231"/>
    </location>
</feature>
<evidence type="ECO:0008006" key="6">
    <source>
        <dbReference type="Google" id="ProtNLM"/>
    </source>
</evidence>
<dbReference type="Proteomes" id="UP000193240">
    <property type="component" value="Unassembled WGS sequence"/>
</dbReference>
<reference evidence="4 5" key="1">
    <citation type="journal article" date="2017" name="Genome Announc.">
        <title>Genome sequence of the saprophytic ascomycete Epicoccum nigrum ICMP 19927 strain isolated from New Zealand.</title>
        <authorList>
            <person name="Fokin M."/>
            <person name="Fleetwood D."/>
            <person name="Weir B.S."/>
            <person name="Villas-Boas S.G."/>
        </authorList>
    </citation>
    <scope>NUCLEOTIDE SEQUENCE [LARGE SCALE GENOMIC DNA]</scope>
    <source>
        <strain evidence="4 5">ICMP 19927</strain>
    </source>
</reference>
<protein>
    <recommendedName>
        <fullName evidence="6">Mid2 domain-containing protein</fullName>
    </recommendedName>
</protein>
<evidence type="ECO:0000313" key="4">
    <source>
        <dbReference type="EMBL" id="OSS50795.1"/>
    </source>
</evidence>
<keyword evidence="3" id="KW-0732">Signal</keyword>
<feature type="region of interest" description="Disordered" evidence="1">
    <location>
        <begin position="240"/>
        <end position="283"/>
    </location>
</feature>
<dbReference type="EMBL" id="KZ107841">
    <property type="protein sequence ID" value="OSS50795.1"/>
    <property type="molecule type" value="Genomic_DNA"/>
</dbReference>
<dbReference type="InParanoid" id="A0A1Y2M3T8"/>
<accession>A0A1Y2M3T8</accession>
<evidence type="ECO:0000256" key="1">
    <source>
        <dbReference type="SAM" id="MobiDB-lite"/>
    </source>
</evidence>
<keyword evidence="2" id="KW-1133">Transmembrane helix</keyword>
<proteinExistence type="predicted"/>
<feature type="signal peptide" evidence="3">
    <location>
        <begin position="1"/>
        <end position="21"/>
    </location>
</feature>
<keyword evidence="5" id="KW-1185">Reference proteome</keyword>
<feature type="compositionally biased region" description="Pro residues" evidence="1">
    <location>
        <begin position="241"/>
        <end position="252"/>
    </location>
</feature>
<evidence type="ECO:0000313" key="5">
    <source>
        <dbReference type="Proteomes" id="UP000193240"/>
    </source>
</evidence>
<gene>
    <name evidence="4" type="ORF">B5807_04703</name>
</gene>
<keyword evidence="2" id="KW-0812">Transmembrane</keyword>
<dbReference type="AlphaFoldDB" id="A0A1Y2M3T8"/>
<feature type="compositionally biased region" description="Low complexity" evidence="1">
    <location>
        <begin position="253"/>
        <end position="264"/>
    </location>
</feature>
<dbReference type="CDD" id="cd12087">
    <property type="entry name" value="TM_EGFR-like"/>
    <property type="match status" value="1"/>
</dbReference>
<evidence type="ECO:0000256" key="2">
    <source>
        <dbReference type="SAM" id="Phobius"/>
    </source>
</evidence>
<feature type="chain" id="PRO_5012101615" description="Mid2 domain-containing protein" evidence="3">
    <location>
        <begin position="22"/>
        <end position="359"/>
    </location>
</feature>
<name>A0A1Y2M3T8_EPING</name>
<sequence length="359" mass="37470">MLSKVGCAILASALLSAMAFALPEPTQRFAVQADNWSPAPTAAPQFNILGRDASTQSNTCGFVSGLSASPVSCPNSKDTCATNTYFGVLGCCNPSASSPCTIATTCIPSADMTALCTDSACSSNAAIAKCTASSAQECYRWLFDYGTTVMTQHGCTAEGFTSTALRNVGPLTTSVFVTVTFSPAPSSTPTDLFTTQPTTAGSKKTSIGPIVGGTVGGCLILSLVALAAFLIHRRRVKKALPPTPAPQPPTPPSFSHTPFSHNSPEFSPVGFASPTSPGGWNENEIKSWQQANGGVYRPGVPTLGISEVHGEDRAVEMEVNEKGKRGWIVPGVGPVEVEAPVLGRDEKRRWWRGPVEAPS</sequence>
<keyword evidence="2" id="KW-0472">Membrane</keyword>